<dbReference type="Pfam" id="PF00034">
    <property type="entry name" value="Cytochrom_C"/>
    <property type="match status" value="2"/>
</dbReference>
<evidence type="ECO:0000256" key="6">
    <source>
        <dbReference type="ARBA" id="ARBA00022982"/>
    </source>
</evidence>
<dbReference type="InterPro" id="IPR009056">
    <property type="entry name" value="Cyt_c-like_dom"/>
</dbReference>
<evidence type="ECO:0000313" key="10">
    <source>
        <dbReference type="EMBL" id="MBB2930213.1"/>
    </source>
</evidence>
<evidence type="ECO:0000256" key="5">
    <source>
        <dbReference type="ARBA" id="ARBA00022764"/>
    </source>
</evidence>
<evidence type="ECO:0000256" key="3">
    <source>
        <dbReference type="ARBA" id="ARBA00022617"/>
    </source>
</evidence>
<dbReference type="InterPro" id="IPR024167">
    <property type="entry name" value="Cytochrome_c4-like"/>
</dbReference>
<feature type="domain" description="Cytochrome c" evidence="9">
    <location>
        <begin position="53"/>
        <end position="135"/>
    </location>
</feature>
<reference evidence="10 11" key="1">
    <citation type="submission" date="2020-08" db="EMBL/GenBank/DDBJ databases">
        <title>Genomic Encyclopedia of Type Strains, Phase IV (KMG-V): Genome sequencing to study the core and pangenomes of soil and plant-associated prokaryotes.</title>
        <authorList>
            <person name="Whitman W."/>
        </authorList>
    </citation>
    <scope>NUCLEOTIDE SEQUENCE [LARGE SCALE GENOMIC DNA]</scope>
    <source>
        <strain evidence="10 11">SRMrh-85</strain>
    </source>
</reference>
<accession>A0ABR6FS08</accession>
<dbReference type="Proteomes" id="UP000533533">
    <property type="component" value="Unassembled WGS sequence"/>
</dbReference>
<evidence type="ECO:0000256" key="2">
    <source>
        <dbReference type="ARBA" id="ARBA00022448"/>
    </source>
</evidence>
<evidence type="ECO:0000313" key="11">
    <source>
        <dbReference type="Proteomes" id="UP000533533"/>
    </source>
</evidence>
<name>A0ABR6FS08_9BURK</name>
<dbReference type="SUPFAM" id="SSF46626">
    <property type="entry name" value="Cytochrome c"/>
    <property type="match status" value="2"/>
</dbReference>
<dbReference type="InterPro" id="IPR050597">
    <property type="entry name" value="Cytochrome_c_Oxidase_Subunit"/>
</dbReference>
<gene>
    <name evidence="10" type="ORF">FHX59_004675</name>
</gene>
<keyword evidence="7 8" id="KW-0408">Iron</keyword>
<dbReference type="EMBL" id="JACHVZ010000013">
    <property type="protein sequence ID" value="MBB2930213.1"/>
    <property type="molecule type" value="Genomic_DNA"/>
</dbReference>
<comment type="caution">
    <text evidence="10">The sequence shown here is derived from an EMBL/GenBank/DDBJ whole genome shotgun (WGS) entry which is preliminary data.</text>
</comment>
<protein>
    <submittedName>
        <fullName evidence="10">Cytochrome c553</fullName>
    </submittedName>
</protein>
<dbReference type="RefSeq" id="WP_243413168.1">
    <property type="nucleotide sequence ID" value="NZ_QEOL01000010.1"/>
</dbReference>
<keyword evidence="2" id="KW-0813">Transport</keyword>
<dbReference type="PIRSF" id="PIRSF000005">
    <property type="entry name" value="Cytochrome_c4"/>
    <property type="match status" value="1"/>
</dbReference>
<dbReference type="PROSITE" id="PS51007">
    <property type="entry name" value="CYTC"/>
    <property type="match status" value="2"/>
</dbReference>
<organism evidence="10 11">
    <name type="scientific">Paraburkholderia silvatlantica</name>
    <dbReference type="NCBI Taxonomy" id="321895"/>
    <lineage>
        <taxon>Bacteria</taxon>
        <taxon>Pseudomonadati</taxon>
        <taxon>Pseudomonadota</taxon>
        <taxon>Betaproteobacteria</taxon>
        <taxon>Burkholderiales</taxon>
        <taxon>Burkholderiaceae</taxon>
        <taxon>Paraburkholderia</taxon>
    </lineage>
</organism>
<evidence type="ECO:0000256" key="1">
    <source>
        <dbReference type="ARBA" id="ARBA00004418"/>
    </source>
</evidence>
<dbReference type="PANTHER" id="PTHR33751">
    <property type="entry name" value="CBB3-TYPE CYTOCHROME C OXIDASE SUBUNIT FIXP"/>
    <property type="match status" value="1"/>
</dbReference>
<evidence type="ECO:0000259" key="9">
    <source>
        <dbReference type="PROSITE" id="PS51007"/>
    </source>
</evidence>
<keyword evidence="3 8" id="KW-0349">Heme</keyword>
<evidence type="ECO:0000256" key="8">
    <source>
        <dbReference type="PROSITE-ProRule" id="PRU00433"/>
    </source>
</evidence>
<sequence>MPKRLRFCADRKHDRNGSKEVGNMKKMAQIVSIGMLLAGSACQDLEHSRQVDNPMVSGKTIALQVCSNCHGVNGVSVSPTFPKLAGQRKEYLVDQLTDFKSHSRTDPNAQRFMWGFTHLTDTQIDELATYFSGQSAVLGEASDLALISEGKAIYHSGLPDKGVAACIACHGPHGEGMNQFPRLAGQHADYVVKQLEVFQQTDTRPRGAPMKAVCANMSDRDMRAVAAYVEVFPPEEEVSASPAGNQ</sequence>
<keyword evidence="4 8" id="KW-0479">Metal-binding</keyword>
<comment type="subcellular location">
    <subcellularLocation>
        <location evidence="1">Periplasm</location>
    </subcellularLocation>
</comment>
<dbReference type="Gene3D" id="1.10.760.10">
    <property type="entry name" value="Cytochrome c-like domain"/>
    <property type="match status" value="2"/>
</dbReference>
<keyword evidence="5" id="KW-0574">Periplasm</keyword>
<proteinExistence type="predicted"/>
<feature type="domain" description="Cytochrome c" evidence="9">
    <location>
        <begin position="145"/>
        <end position="233"/>
    </location>
</feature>
<keyword evidence="6" id="KW-0249">Electron transport</keyword>
<dbReference type="PANTHER" id="PTHR33751:SF9">
    <property type="entry name" value="CYTOCHROME C4"/>
    <property type="match status" value="1"/>
</dbReference>
<keyword evidence="11" id="KW-1185">Reference proteome</keyword>
<evidence type="ECO:0000256" key="7">
    <source>
        <dbReference type="ARBA" id="ARBA00023004"/>
    </source>
</evidence>
<evidence type="ECO:0000256" key="4">
    <source>
        <dbReference type="ARBA" id="ARBA00022723"/>
    </source>
</evidence>
<dbReference type="InterPro" id="IPR036909">
    <property type="entry name" value="Cyt_c-like_dom_sf"/>
</dbReference>